<keyword evidence="2" id="KW-1133">Transmembrane helix</keyword>
<dbReference type="CDD" id="cd00093">
    <property type="entry name" value="HTH_XRE"/>
    <property type="match status" value="1"/>
</dbReference>
<dbReference type="Pfam" id="PF13413">
    <property type="entry name" value="HTH_25"/>
    <property type="match status" value="1"/>
</dbReference>
<dbReference type="Proteomes" id="UP000466619">
    <property type="component" value="Unassembled WGS sequence"/>
</dbReference>
<feature type="compositionally biased region" description="Polar residues" evidence="1">
    <location>
        <begin position="170"/>
        <end position="184"/>
    </location>
</feature>
<evidence type="ECO:0000313" key="6">
    <source>
        <dbReference type="Proteomes" id="UP000250919"/>
    </source>
</evidence>
<reference evidence="5 6" key="2">
    <citation type="journal article" date="2018" name="Int. J. Syst. Evol. Microbiol.">
        <title>Whole-genome-based revisit of Photorhabdus phylogeny: proposal for the elevation of most Photorhabdus subspecies to the species level and description of one novel species Photorhabdus bodei sp. nov., and one novel subspecies Photorhabdus laumondii subsp. clarkei subsp. nov.</title>
        <authorList>
            <person name="Machado R.A.R."/>
            <person name="Wuthrich D."/>
            <person name="Kuhnert P."/>
            <person name="Arce C.C.M."/>
            <person name="Thonen L."/>
            <person name="Ruiz C."/>
            <person name="Zhang X."/>
            <person name="Robert C.A.M."/>
            <person name="Karimi J."/>
            <person name="Kamali S."/>
            <person name="Ma J."/>
            <person name="Bruggmann R."/>
            <person name="Erb M."/>
        </authorList>
    </citation>
    <scope>NUCLEOTIDE SEQUENCE [LARGE SCALE GENOMIC DNA]</scope>
    <source>
        <strain evidence="5 6">LJ24-63</strain>
    </source>
</reference>
<dbReference type="Pfam" id="PF13464">
    <property type="entry name" value="RodZ_C"/>
    <property type="match status" value="1"/>
</dbReference>
<dbReference type="NCBIfam" id="NF008109">
    <property type="entry name" value="PRK10856.1"/>
    <property type="match status" value="1"/>
</dbReference>
<dbReference type="SMART" id="SM00530">
    <property type="entry name" value="HTH_XRE"/>
    <property type="match status" value="1"/>
</dbReference>
<dbReference type="PROSITE" id="PS50943">
    <property type="entry name" value="HTH_CROC1"/>
    <property type="match status" value="1"/>
</dbReference>
<dbReference type="InterPro" id="IPR001387">
    <property type="entry name" value="Cro/C1-type_HTH"/>
</dbReference>
<dbReference type="GeneID" id="88806232"/>
<evidence type="ECO:0000313" key="4">
    <source>
        <dbReference type="EMBL" id="NDL03173.1"/>
    </source>
</evidence>
<proteinExistence type="predicted"/>
<dbReference type="InterPro" id="IPR010982">
    <property type="entry name" value="Lambda_DNA-bd_dom_sf"/>
</dbReference>
<feature type="transmembrane region" description="Helical" evidence="2">
    <location>
        <begin position="111"/>
        <end position="132"/>
    </location>
</feature>
<comment type="caution">
    <text evidence="5">The sequence shown here is derived from an EMBL/GenBank/DDBJ whole genome shotgun (WGS) entry which is preliminary data.</text>
</comment>
<protein>
    <submittedName>
        <fullName evidence="5">Cytoskeleton protein RodZ</fullName>
    </submittedName>
</protein>
<feature type="compositionally biased region" description="Low complexity" evidence="1">
    <location>
        <begin position="185"/>
        <end position="200"/>
    </location>
</feature>
<feature type="region of interest" description="Disordered" evidence="1">
    <location>
        <begin position="154"/>
        <end position="259"/>
    </location>
</feature>
<keyword evidence="2" id="KW-0812">Transmembrane</keyword>
<name>A0A329X8D5_9GAMM</name>
<sequence>MNTETTPEQAYLTAGQLLRQAREQHGLTQQTVADRLCLKLSTIRDIEEDNIPATMVPTFLRGYVRSYAKLVQIPEAEILAILDKHTPAKTAKVSPMQSFSLGKKRKKRESWLMWITWLIILVVISLTGAWWWQNHIAQQKELISMADHSAAKVARKKASSEDLPTENHDQVTQLPTREQATSEPSSSAAVTENAVAANNTGGPDGHSSHSEEVAQSAASTQNQVMKTPETQLAGNGPQTQTAPLSANQGTAQVPSVSENNSTAVADSNNLMMNFKASCWLQIVDAKGKKLFSGTKHKGDHLSLSGSLPYELTIGVPAVVDVRFRGQSVDLSRFIKESRIARLKVPAA</sequence>
<evidence type="ECO:0000313" key="5">
    <source>
        <dbReference type="EMBL" id="RAX12871.1"/>
    </source>
</evidence>
<evidence type="ECO:0000313" key="7">
    <source>
        <dbReference type="Proteomes" id="UP000466619"/>
    </source>
</evidence>
<dbReference type="EMBL" id="WSFC01000013">
    <property type="protein sequence ID" value="NDL03173.1"/>
    <property type="molecule type" value="Genomic_DNA"/>
</dbReference>
<accession>A0A329X8D5</accession>
<evidence type="ECO:0000259" key="3">
    <source>
        <dbReference type="PROSITE" id="PS50943"/>
    </source>
</evidence>
<dbReference type="PANTHER" id="PTHR34475">
    <property type="match status" value="1"/>
</dbReference>
<dbReference type="SUPFAM" id="SSF47413">
    <property type="entry name" value="lambda repressor-like DNA-binding domains"/>
    <property type="match status" value="1"/>
</dbReference>
<reference evidence="5" key="1">
    <citation type="submission" date="2017-08" db="EMBL/GenBank/DDBJ databases">
        <authorList>
            <person name="de Groot N.N."/>
        </authorList>
    </citation>
    <scope>NUCLEOTIDE SEQUENCE</scope>
    <source>
        <strain evidence="5">LJ24-63</strain>
    </source>
</reference>
<dbReference type="PANTHER" id="PTHR34475:SF1">
    <property type="entry name" value="CYTOSKELETON PROTEIN RODZ"/>
    <property type="match status" value="1"/>
</dbReference>
<dbReference type="InterPro" id="IPR050400">
    <property type="entry name" value="Bact_Cytoskel_RodZ"/>
</dbReference>
<dbReference type="EMBL" id="NSCM01000012">
    <property type="protein sequence ID" value="RAX12871.1"/>
    <property type="molecule type" value="Genomic_DNA"/>
</dbReference>
<dbReference type="Proteomes" id="UP000250919">
    <property type="component" value="Unassembled WGS sequence"/>
</dbReference>
<keyword evidence="7" id="KW-1185">Reference proteome</keyword>
<gene>
    <name evidence="4" type="primary">rodZ</name>
    <name evidence="5" type="ORF">CKY02_10160</name>
    <name evidence="4" type="ORF">GPY48_07910</name>
</gene>
<dbReference type="AlphaFoldDB" id="A0A329X8D5"/>
<organism evidence="5 6">
    <name type="scientific">Photorhabdus bodei</name>
    <dbReference type="NCBI Taxonomy" id="2029681"/>
    <lineage>
        <taxon>Bacteria</taxon>
        <taxon>Pseudomonadati</taxon>
        <taxon>Pseudomonadota</taxon>
        <taxon>Gammaproteobacteria</taxon>
        <taxon>Enterobacterales</taxon>
        <taxon>Morganellaceae</taxon>
        <taxon>Photorhabdus</taxon>
    </lineage>
</organism>
<keyword evidence="2" id="KW-0472">Membrane</keyword>
<feature type="compositionally biased region" description="Polar residues" evidence="1">
    <location>
        <begin position="216"/>
        <end position="259"/>
    </location>
</feature>
<dbReference type="Gene3D" id="1.10.260.40">
    <property type="entry name" value="lambda repressor-like DNA-binding domains"/>
    <property type="match status" value="1"/>
</dbReference>
<feature type="domain" description="HTH cro/C1-type" evidence="3">
    <location>
        <begin position="18"/>
        <end position="47"/>
    </location>
</feature>
<dbReference type="RefSeq" id="WP_112895226.1">
    <property type="nucleotide sequence ID" value="NZ_CAWNYH010000012.1"/>
</dbReference>
<reference evidence="4 7" key="3">
    <citation type="submission" date="2019-12" db="EMBL/GenBank/DDBJ databases">
        <title>Engineering Photorhabdus to improve their lethality against agricultural pests.</title>
        <authorList>
            <person name="Machado R.A.R."/>
        </authorList>
    </citation>
    <scope>NUCLEOTIDE SEQUENCE [LARGE SCALE GENOMIC DNA]</scope>
    <source>
        <strain evidence="4 7">M-CN4</strain>
    </source>
</reference>
<evidence type="ECO:0000256" key="2">
    <source>
        <dbReference type="SAM" id="Phobius"/>
    </source>
</evidence>
<evidence type="ECO:0000256" key="1">
    <source>
        <dbReference type="SAM" id="MobiDB-lite"/>
    </source>
</evidence>
<dbReference type="GO" id="GO:0003677">
    <property type="term" value="F:DNA binding"/>
    <property type="evidence" value="ECO:0007669"/>
    <property type="project" value="InterPro"/>
</dbReference>
<dbReference type="InterPro" id="IPR025194">
    <property type="entry name" value="RodZ-like_C"/>
</dbReference>